<dbReference type="AlphaFoldDB" id="A0A2N7WRV9"/>
<keyword evidence="2" id="KW-1185">Reference proteome</keyword>
<accession>A0A2N7WRV9</accession>
<dbReference type="STRING" id="863227.GCA_000373005_04721"/>
<organism evidence="1 2">
    <name type="scientific">Trinickia symbiotica</name>
    <dbReference type="NCBI Taxonomy" id="863227"/>
    <lineage>
        <taxon>Bacteria</taxon>
        <taxon>Pseudomonadati</taxon>
        <taxon>Pseudomonadota</taxon>
        <taxon>Betaproteobacteria</taxon>
        <taxon>Burkholderiales</taxon>
        <taxon>Burkholderiaceae</taxon>
        <taxon>Trinickia</taxon>
    </lineage>
</organism>
<dbReference type="Proteomes" id="UP000235777">
    <property type="component" value="Unassembled WGS sequence"/>
</dbReference>
<dbReference type="EMBL" id="PNYC01000022">
    <property type="protein sequence ID" value="PMS32203.1"/>
    <property type="molecule type" value="Genomic_DNA"/>
</dbReference>
<sequence length="108" mass="11568">MFSSMTTALANLSAMLNAFKSVPPNATVAEMLGATTLKEKLDVVGAMAASYYVGAVLGSILVGAQASKACSDPYRSNLTVQRYRFLGLVDESRSHHPHRCSDLRSEQS</sequence>
<reference evidence="1 2" key="1">
    <citation type="submission" date="2018-01" db="EMBL/GenBank/DDBJ databases">
        <title>Whole genome analyses suggest that Burkholderia sensu lato contains two further novel genera in the rhizoxinica-symbiotica group Mycetohabitans gen. nov., and Trinickia gen. nov.: implications for the evolution of diazotrophy and nodulation in the Burkholderiaceae.</title>
        <authorList>
            <person name="Estrada-de los Santos P."/>
            <person name="Palmer M."/>
            <person name="Chavez-Ramirez B."/>
            <person name="Beukes C."/>
            <person name="Steenkamp E.T."/>
            <person name="Hirsch A.M."/>
            <person name="Manyaka P."/>
            <person name="Maluk M."/>
            <person name="Lafos M."/>
            <person name="Crook M."/>
            <person name="Gross E."/>
            <person name="Simon M.F."/>
            <person name="Bueno dos Reis Junior F."/>
            <person name="Poole P.S."/>
            <person name="Venter S.N."/>
            <person name="James E.K."/>
        </authorList>
    </citation>
    <scope>NUCLEOTIDE SEQUENCE [LARGE SCALE GENOMIC DNA]</scope>
    <source>
        <strain evidence="1 2">JPY 581</strain>
    </source>
</reference>
<protein>
    <submittedName>
        <fullName evidence="1">Uncharacterized protein</fullName>
    </submittedName>
</protein>
<name>A0A2N7WRV9_9BURK</name>
<evidence type="ECO:0000313" key="1">
    <source>
        <dbReference type="EMBL" id="PMS32203.1"/>
    </source>
</evidence>
<gene>
    <name evidence="1" type="ORF">C0Z20_26465</name>
</gene>
<evidence type="ECO:0000313" key="2">
    <source>
        <dbReference type="Proteomes" id="UP000235777"/>
    </source>
</evidence>
<comment type="caution">
    <text evidence="1">The sequence shown here is derived from an EMBL/GenBank/DDBJ whole genome shotgun (WGS) entry which is preliminary data.</text>
</comment>
<proteinExistence type="predicted"/>